<dbReference type="SUPFAM" id="SSF53639">
    <property type="entry name" value="AraD/HMP-PK domain-like"/>
    <property type="match status" value="1"/>
</dbReference>
<sequence length="259" mass="28594">MVAANITRLLATYITALHILHYHNILDGYGHMSLWNPENTSTFYMFHTGAPALVSSLDDIALERFIHSEILKRYSGINVVLHGHPDVLVSYSIIKAPLRATIHMAGYLGQRVPVFDISQYYLPNDTQDLLVRNERLGAALAAEFSDGGAHEAQDLPDHDLVLMQSHGFASCGVELEKVVYQAIYAKTNANVESEALRIQHAYGGLAAGDEHGANRGIVYLTPRQMHDTWATIGRKCRGLGAYGRGKCRSTRCMLTNLSS</sequence>
<evidence type="ECO:0000313" key="4">
    <source>
        <dbReference type="EMBL" id="GAB1319791.1"/>
    </source>
</evidence>
<evidence type="ECO:0000256" key="1">
    <source>
        <dbReference type="ARBA" id="ARBA00022723"/>
    </source>
</evidence>
<dbReference type="PANTHER" id="PTHR22789:SF0">
    <property type="entry name" value="3-OXO-TETRONATE 4-PHOSPHATE DECARBOXYLASE-RELATED"/>
    <property type="match status" value="1"/>
</dbReference>
<dbReference type="EMBL" id="BAAFSV010000005">
    <property type="protein sequence ID" value="GAB1319791.1"/>
    <property type="molecule type" value="Genomic_DNA"/>
</dbReference>
<organism evidence="4 5">
    <name type="scientific">Madurella fahalii</name>
    <dbReference type="NCBI Taxonomy" id="1157608"/>
    <lineage>
        <taxon>Eukaryota</taxon>
        <taxon>Fungi</taxon>
        <taxon>Dikarya</taxon>
        <taxon>Ascomycota</taxon>
        <taxon>Pezizomycotina</taxon>
        <taxon>Sordariomycetes</taxon>
        <taxon>Sordariomycetidae</taxon>
        <taxon>Sordariales</taxon>
        <taxon>Sordariales incertae sedis</taxon>
        <taxon>Madurella</taxon>
    </lineage>
</organism>
<dbReference type="InterPro" id="IPR050197">
    <property type="entry name" value="Aldolase_class_II_sugar_metab"/>
</dbReference>
<dbReference type="PANTHER" id="PTHR22789">
    <property type="entry name" value="FUCULOSE PHOSPHATE ALDOLASE"/>
    <property type="match status" value="1"/>
</dbReference>
<comment type="caution">
    <text evidence="4">The sequence shown here is derived from an EMBL/GenBank/DDBJ whole genome shotgun (WGS) entry which is preliminary data.</text>
</comment>
<accession>A0ABQ0GPW1</accession>
<keyword evidence="2" id="KW-0456">Lyase</keyword>
<name>A0ABQ0GPW1_9PEZI</name>
<evidence type="ECO:0000313" key="5">
    <source>
        <dbReference type="Proteomes" id="UP001628179"/>
    </source>
</evidence>
<proteinExistence type="predicted"/>
<keyword evidence="5" id="KW-1185">Reference proteome</keyword>
<gene>
    <name evidence="4" type="ORF">MFIFM68171_10001</name>
</gene>
<feature type="domain" description="Class II aldolase/adducin N-terminal" evidence="3">
    <location>
        <begin position="11"/>
        <end position="183"/>
    </location>
</feature>
<reference evidence="4 5" key="1">
    <citation type="submission" date="2024-09" db="EMBL/GenBank/DDBJ databases">
        <title>Itraconazole resistance in Madurella fahalii resulting from another homologue of gene encoding cytochrome P450 14-alpha sterol demethylase (CYP51).</title>
        <authorList>
            <person name="Yoshioka I."/>
            <person name="Fahal A.H."/>
            <person name="Kaneko S."/>
            <person name="Yaguchi T."/>
        </authorList>
    </citation>
    <scope>NUCLEOTIDE SEQUENCE [LARGE SCALE GENOMIC DNA]</scope>
    <source>
        <strain evidence="4 5">IFM 68171</strain>
    </source>
</reference>
<keyword evidence="1" id="KW-0479">Metal-binding</keyword>
<dbReference type="InterPro" id="IPR036409">
    <property type="entry name" value="Aldolase_II/adducin_N_sf"/>
</dbReference>
<evidence type="ECO:0000259" key="3">
    <source>
        <dbReference type="SMART" id="SM01007"/>
    </source>
</evidence>
<dbReference type="InterPro" id="IPR001303">
    <property type="entry name" value="Aldolase_II/adducin_N"/>
</dbReference>
<evidence type="ECO:0000256" key="2">
    <source>
        <dbReference type="ARBA" id="ARBA00023239"/>
    </source>
</evidence>
<dbReference type="Proteomes" id="UP001628179">
    <property type="component" value="Unassembled WGS sequence"/>
</dbReference>
<dbReference type="RefSeq" id="XP_070921521.1">
    <property type="nucleotide sequence ID" value="XM_071065420.1"/>
</dbReference>
<dbReference type="Gene3D" id="3.40.225.10">
    <property type="entry name" value="Class II aldolase/adducin N-terminal domain"/>
    <property type="match status" value="1"/>
</dbReference>
<protein>
    <submittedName>
        <fullName evidence="4">Methylthioribulose-1-phosphate dehydratase</fullName>
    </submittedName>
</protein>
<dbReference type="SMART" id="SM01007">
    <property type="entry name" value="Aldolase_II"/>
    <property type="match status" value="1"/>
</dbReference>
<dbReference type="GeneID" id="98180743"/>
<dbReference type="Pfam" id="PF00596">
    <property type="entry name" value="Aldolase_II"/>
    <property type="match status" value="1"/>
</dbReference>